<keyword evidence="5 8" id="KW-0812">Transmembrane</keyword>
<feature type="domain" description="Glycosyltransferase RgtA/B/C/D-like" evidence="9">
    <location>
        <begin position="12"/>
        <end position="166"/>
    </location>
</feature>
<name>A0A0S8FVZ2_UNCW3</name>
<feature type="transmembrane region" description="Helical" evidence="8">
    <location>
        <begin position="150"/>
        <end position="173"/>
    </location>
</feature>
<dbReference type="STRING" id="1703779.AMJ83_01205"/>
<dbReference type="GO" id="GO:0009103">
    <property type="term" value="P:lipopolysaccharide biosynthetic process"/>
    <property type="evidence" value="ECO:0007669"/>
    <property type="project" value="UniProtKB-ARBA"/>
</dbReference>
<accession>A0A0S8FVZ2</accession>
<dbReference type="Proteomes" id="UP000051373">
    <property type="component" value="Unassembled WGS sequence"/>
</dbReference>
<protein>
    <recommendedName>
        <fullName evidence="9">Glycosyltransferase RgtA/B/C/D-like domain-containing protein</fullName>
    </recommendedName>
</protein>
<feature type="transmembrane region" description="Helical" evidence="8">
    <location>
        <begin position="270"/>
        <end position="290"/>
    </location>
</feature>
<dbReference type="GO" id="GO:0016763">
    <property type="term" value="F:pentosyltransferase activity"/>
    <property type="evidence" value="ECO:0007669"/>
    <property type="project" value="TreeGrafter"/>
</dbReference>
<feature type="transmembrane region" description="Helical" evidence="8">
    <location>
        <begin position="32"/>
        <end position="53"/>
    </location>
</feature>
<evidence type="ECO:0000256" key="2">
    <source>
        <dbReference type="ARBA" id="ARBA00022475"/>
    </source>
</evidence>
<dbReference type="InterPro" id="IPR038731">
    <property type="entry name" value="RgtA/B/C-like"/>
</dbReference>
<sequence length="452" mass="52308">MGAAGAPFNFQTPPLFQVIVALFFKLFGRNDFLMALISITFSCLTIFILYHLGKMLYSEEVGLYAITFFVTSEYFLFFSQSGLSDATFTFFSTSSLFLFLRALRSNRTRDFWIAGLLTAFCLYTKYSAAPIIVTFLIIGILNRYAINRHWFVTTIVLPLIIFVPYISSFLFTVSPIEIGVRHIPLLGLNHLKYAYYLLIFAPVPFVHALIHTCFGRWRHDKFAVYLLIAVIVFFVVLGFYHPYFRLAYPLVPLLSIFAGSLVASLGKSKYYIVAISIFASLMLSLGTLRYTTKTPRDVASIVDRYTITKDTAYIYSLTPPNIYFYINGEIAVPSTHPWYRMGKRFPWLLRNRLILEKETNVLSNEKRILLVHATVFDTFKDEYPNVYDKATLVDNIDYEDAPVYYKDIFNPLRNTQQSYEFYLLSEKDILQCLDQLWNLGFEREVKVIYVAP</sequence>
<evidence type="ECO:0000313" key="11">
    <source>
        <dbReference type="Proteomes" id="UP000051373"/>
    </source>
</evidence>
<dbReference type="Pfam" id="PF13231">
    <property type="entry name" value="PMT_2"/>
    <property type="match status" value="1"/>
</dbReference>
<comment type="caution">
    <text evidence="10">The sequence shown here is derived from an EMBL/GenBank/DDBJ whole genome shotgun (WGS) entry which is preliminary data.</text>
</comment>
<evidence type="ECO:0000256" key="4">
    <source>
        <dbReference type="ARBA" id="ARBA00022679"/>
    </source>
</evidence>
<feature type="transmembrane region" description="Helical" evidence="8">
    <location>
        <begin position="193"/>
        <end position="210"/>
    </location>
</feature>
<keyword evidence="7 8" id="KW-0472">Membrane</keyword>
<proteinExistence type="predicted"/>
<evidence type="ECO:0000256" key="3">
    <source>
        <dbReference type="ARBA" id="ARBA00022676"/>
    </source>
</evidence>
<evidence type="ECO:0000256" key="8">
    <source>
        <dbReference type="SAM" id="Phobius"/>
    </source>
</evidence>
<reference evidence="10 11" key="1">
    <citation type="journal article" date="2015" name="Microbiome">
        <title>Genomic resolution of linkages in carbon, nitrogen, and sulfur cycling among widespread estuary sediment bacteria.</title>
        <authorList>
            <person name="Baker B.J."/>
            <person name="Lazar C.S."/>
            <person name="Teske A.P."/>
            <person name="Dick G.J."/>
        </authorList>
    </citation>
    <scope>NUCLEOTIDE SEQUENCE [LARGE SCALE GENOMIC DNA]</scope>
    <source>
        <strain evidence="10">SM23_42</strain>
    </source>
</reference>
<feature type="transmembrane region" description="Helical" evidence="8">
    <location>
        <begin position="222"/>
        <end position="240"/>
    </location>
</feature>
<evidence type="ECO:0000259" key="9">
    <source>
        <dbReference type="Pfam" id="PF13231"/>
    </source>
</evidence>
<evidence type="ECO:0000256" key="6">
    <source>
        <dbReference type="ARBA" id="ARBA00022989"/>
    </source>
</evidence>
<feature type="transmembrane region" description="Helical" evidence="8">
    <location>
        <begin position="246"/>
        <end position="263"/>
    </location>
</feature>
<evidence type="ECO:0000256" key="5">
    <source>
        <dbReference type="ARBA" id="ARBA00022692"/>
    </source>
</evidence>
<dbReference type="InterPro" id="IPR050297">
    <property type="entry name" value="LipidA_mod_glycosyltrf_83"/>
</dbReference>
<evidence type="ECO:0000313" key="10">
    <source>
        <dbReference type="EMBL" id="KPK64824.1"/>
    </source>
</evidence>
<evidence type="ECO:0000256" key="1">
    <source>
        <dbReference type="ARBA" id="ARBA00004651"/>
    </source>
</evidence>
<dbReference type="EMBL" id="LJUJ01000001">
    <property type="protein sequence ID" value="KPK64824.1"/>
    <property type="molecule type" value="Genomic_DNA"/>
</dbReference>
<organism evidence="10 11">
    <name type="scientific">candidate division WOR_3 bacterium SM23_42</name>
    <dbReference type="NCBI Taxonomy" id="1703779"/>
    <lineage>
        <taxon>Bacteria</taxon>
        <taxon>Bacteria division WOR-3</taxon>
    </lineage>
</organism>
<dbReference type="PANTHER" id="PTHR33908">
    <property type="entry name" value="MANNOSYLTRANSFERASE YKCB-RELATED"/>
    <property type="match status" value="1"/>
</dbReference>
<evidence type="ECO:0000256" key="7">
    <source>
        <dbReference type="ARBA" id="ARBA00023136"/>
    </source>
</evidence>
<keyword evidence="6 8" id="KW-1133">Transmembrane helix</keyword>
<keyword evidence="3" id="KW-0328">Glycosyltransferase</keyword>
<dbReference type="GO" id="GO:0005886">
    <property type="term" value="C:plasma membrane"/>
    <property type="evidence" value="ECO:0007669"/>
    <property type="project" value="UniProtKB-SubCell"/>
</dbReference>
<keyword evidence="2" id="KW-1003">Cell membrane</keyword>
<comment type="subcellular location">
    <subcellularLocation>
        <location evidence="1">Cell membrane</location>
        <topology evidence="1">Multi-pass membrane protein</topology>
    </subcellularLocation>
</comment>
<keyword evidence="4" id="KW-0808">Transferase</keyword>
<gene>
    <name evidence="10" type="ORF">AMJ83_01205</name>
</gene>
<feature type="transmembrane region" description="Helical" evidence="8">
    <location>
        <begin position="111"/>
        <end position="138"/>
    </location>
</feature>
<dbReference type="PANTHER" id="PTHR33908:SF11">
    <property type="entry name" value="MEMBRANE PROTEIN"/>
    <property type="match status" value="1"/>
</dbReference>
<dbReference type="AlphaFoldDB" id="A0A0S8FVZ2"/>